<dbReference type="AlphaFoldDB" id="A0A067MGG3"/>
<protein>
    <submittedName>
        <fullName evidence="2">Uncharacterized protein</fullName>
    </submittedName>
</protein>
<organism evidence="2 3">
    <name type="scientific">Botryobasidium botryosum (strain FD-172 SS1)</name>
    <dbReference type="NCBI Taxonomy" id="930990"/>
    <lineage>
        <taxon>Eukaryota</taxon>
        <taxon>Fungi</taxon>
        <taxon>Dikarya</taxon>
        <taxon>Basidiomycota</taxon>
        <taxon>Agaricomycotina</taxon>
        <taxon>Agaricomycetes</taxon>
        <taxon>Cantharellales</taxon>
        <taxon>Botryobasidiaceae</taxon>
        <taxon>Botryobasidium</taxon>
    </lineage>
</organism>
<dbReference type="HOGENOM" id="CLU_2426720_0_0_1"/>
<evidence type="ECO:0000256" key="1">
    <source>
        <dbReference type="SAM" id="MobiDB-lite"/>
    </source>
</evidence>
<reference evidence="3" key="1">
    <citation type="journal article" date="2014" name="Proc. Natl. Acad. Sci. U.S.A.">
        <title>Extensive sampling of basidiomycete genomes demonstrates inadequacy of the white-rot/brown-rot paradigm for wood decay fungi.</title>
        <authorList>
            <person name="Riley R."/>
            <person name="Salamov A.A."/>
            <person name="Brown D.W."/>
            <person name="Nagy L.G."/>
            <person name="Floudas D."/>
            <person name="Held B.W."/>
            <person name="Levasseur A."/>
            <person name="Lombard V."/>
            <person name="Morin E."/>
            <person name="Otillar R."/>
            <person name="Lindquist E.A."/>
            <person name="Sun H."/>
            <person name="LaButti K.M."/>
            <person name="Schmutz J."/>
            <person name="Jabbour D."/>
            <person name="Luo H."/>
            <person name="Baker S.E."/>
            <person name="Pisabarro A.G."/>
            <person name="Walton J.D."/>
            <person name="Blanchette R.A."/>
            <person name="Henrissat B."/>
            <person name="Martin F."/>
            <person name="Cullen D."/>
            <person name="Hibbett D.S."/>
            <person name="Grigoriev I.V."/>
        </authorList>
    </citation>
    <scope>NUCLEOTIDE SEQUENCE [LARGE SCALE GENOMIC DNA]</scope>
    <source>
        <strain evidence="3">FD-172 SS1</strain>
    </source>
</reference>
<evidence type="ECO:0000313" key="2">
    <source>
        <dbReference type="EMBL" id="KDQ10967.1"/>
    </source>
</evidence>
<proteinExistence type="predicted"/>
<sequence>MKTCRRIPASEDAKRQGLAGVTVNSQRPQYPLPSNPRVSSSRSTVVRMITAFLLKVGSSTQMLAPNCSTAPPLDARATLPSSIPPPSHTNV</sequence>
<accession>A0A067MGG3</accession>
<name>A0A067MGG3_BOTB1</name>
<keyword evidence="3" id="KW-1185">Reference proteome</keyword>
<dbReference type="EMBL" id="KL198062">
    <property type="protein sequence ID" value="KDQ10967.1"/>
    <property type="molecule type" value="Genomic_DNA"/>
</dbReference>
<evidence type="ECO:0000313" key="3">
    <source>
        <dbReference type="Proteomes" id="UP000027195"/>
    </source>
</evidence>
<gene>
    <name evidence="2" type="ORF">BOTBODRAFT_35736</name>
</gene>
<feature type="region of interest" description="Disordered" evidence="1">
    <location>
        <begin position="1"/>
        <end position="41"/>
    </location>
</feature>
<dbReference type="InParanoid" id="A0A067MGG3"/>
<dbReference type="Proteomes" id="UP000027195">
    <property type="component" value="Unassembled WGS sequence"/>
</dbReference>